<dbReference type="CDD" id="cd00495">
    <property type="entry name" value="Ribosomal_L25_TL5_CTC"/>
    <property type="match status" value="1"/>
</dbReference>
<evidence type="ECO:0000256" key="4">
    <source>
        <dbReference type="ARBA" id="ARBA00023274"/>
    </source>
</evidence>
<dbReference type="GO" id="GO:0005840">
    <property type="term" value="C:ribosome"/>
    <property type="evidence" value="ECO:0007669"/>
    <property type="project" value="UniProtKB-KW"/>
</dbReference>
<accession>A0ABZ0UU49</accession>
<dbReference type="InterPro" id="IPR020930">
    <property type="entry name" value="Ribosomal_uL5_bac-type"/>
</dbReference>
<organism evidence="8 9">
    <name type="scientific">Candidatus Trichorickettsia mobilis</name>
    <dbReference type="NCBI Taxonomy" id="1346319"/>
    <lineage>
        <taxon>Bacteria</taxon>
        <taxon>Pseudomonadati</taxon>
        <taxon>Pseudomonadota</taxon>
        <taxon>Alphaproteobacteria</taxon>
        <taxon>Rickettsiales</taxon>
        <taxon>Rickettsiaceae</taxon>
        <taxon>Rickettsieae</taxon>
        <taxon>Candidatus Trichorickettsia</taxon>
    </lineage>
</organism>
<comment type="subunit">
    <text evidence="5">Part of the 50S ribosomal subunit; part of the 5S rRNA/L5/L18/L25 subcomplex. Contacts the 5S rRNA. Binds to the 5S rRNA independently of L5 and L18.</text>
</comment>
<protein>
    <recommendedName>
        <fullName evidence="5">Large ribosomal subunit protein bL25</fullName>
    </recommendedName>
    <alternativeName>
        <fullName evidence="5">General stress protein CTC</fullName>
    </alternativeName>
</protein>
<dbReference type="InterPro" id="IPR020057">
    <property type="entry name" value="Ribosomal_bL25_b-dom"/>
</dbReference>
<comment type="function">
    <text evidence="5">This is one of the proteins that binds to the 5S RNA in the ribosome where it forms part of the central protuberance.</text>
</comment>
<keyword evidence="9" id="KW-1185">Reference proteome</keyword>
<dbReference type="PANTHER" id="PTHR33284">
    <property type="entry name" value="RIBOSOMAL PROTEIN L25/GLN-TRNA SYNTHETASE, ANTI-CODON-BINDING DOMAIN-CONTAINING PROTEIN"/>
    <property type="match status" value="1"/>
</dbReference>
<evidence type="ECO:0000256" key="5">
    <source>
        <dbReference type="HAMAP-Rule" id="MF_01334"/>
    </source>
</evidence>
<evidence type="ECO:0000313" key="9">
    <source>
        <dbReference type="Proteomes" id="UP001326613"/>
    </source>
</evidence>
<dbReference type="NCBIfam" id="TIGR00731">
    <property type="entry name" value="bL25_bact_ctc"/>
    <property type="match status" value="1"/>
</dbReference>
<dbReference type="NCBIfam" id="NF004612">
    <property type="entry name" value="PRK05943.1"/>
    <property type="match status" value="1"/>
</dbReference>
<keyword evidence="2 5" id="KW-0694">RNA-binding</keyword>
<proteinExistence type="inferred from homology"/>
<evidence type="ECO:0000259" key="7">
    <source>
        <dbReference type="Pfam" id="PF14693"/>
    </source>
</evidence>
<dbReference type="InterPro" id="IPR001021">
    <property type="entry name" value="Ribosomal_bL25_long"/>
</dbReference>
<evidence type="ECO:0000256" key="3">
    <source>
        <dbReference type="ARBA" id="ARBA00022980"/>
    </source>
</evidence>
<evidence type="ECO:0000256" key="1">
    <source>
        <dbReference type="ARBA" id="ARBA00022730"/>
    </source>
</evidence>
<evidence type="ECO:0000256" key="2">
    <source>
        <dbReference type="ARBA" id="ARBA00022884"/>
    </source>
</evidence>
<dbReference type="InterPro" id="IPR029751">
    <property type="entry name" value="Ribosomal_L25_dom"/>
</dbReference>
<comment type="similarity">
    <text evidence="5">Belongs to the bacterial ribosomal protein bL25 family. CTC subfamily.</text>
</comment>
<dbReference type="NCBIfam" id="NF004128">
    <property type="entry name" value="PRK05618.1-2"/>
    <property type="match status" value="1"/>
</dbReference>
<dbReference type="EMBL" id="CP112932">
    <property type="protein sequence ID" value="WPY01111.1"/>
    <property type="molecule type" value="Genomic_DNA"/>
</dbReference>
<dbReference type="RefSeq" id="WP_323737912.1">
    <property type="nucleotide sequence ID" value="NZ_CP112932.1"/>
</dbReference>
<dbReference type="SUPFAM" id="SSF50715">
    <property type="entry name" value="Ribosomal protein L25-like"/>
    <property type="match status" value="1"/>
</dbReference>
<keyword evidence="4 5" id="KW-0687">Ribonucleoprotein</keyword>
<dbReference type="Pfam" id="PF01386">
    <property type="entry name" value="Ribosomal_L25p"/>
    <property type="match status" value="1"/>
</dbReference>
<dbReference type="Gene3D" id="2.170.120.20">
    <property type="entry name" value="Ribosomal protein L25, beta domain"/>
    <property type="match status" value="1"/>
</dbReference>
<dbReference type="InterPro" id="IPR011035">
    <property type="entry name" value="Ribosomal_bL25/Gln-tRNA_synth"/>
</dbReference>
<dbReference type="Pfam" id="PF14693">
    <property type="entry name" value="Ribosomal_TL5_C"/>
    <property type="match status" value="1"/>
</dbReference>
<dbReference type="InterPro" id="IPR037121">
    <property type="entry name" value="Ribosomal_bL25_C"/>
</dbReference>
<dbReference type="Gene3D" id="2.40.240.10">
    <property type="entry name" value="Ribosomal Protein L25, Chain P"/>
    <property type="match status" value="1"/>
</dbReference>
<dbReference type="InterPro" id="IPR020056">
    <property type="entry name" value="Rbsml_bL25/Gln-tRNA_synth_N"/>
</dbReference>
<feature type="domain" description="Large ribosomal subunit protein bL25 L25" evidence="6">
    <location>
        <begin position="7"/>
        <end position="94"/>
    </location>
</feature>
<dbReference type="HAMAP" id="MF_01334">
    <property type="entry name" value="Ribosomal_bL25_CTC"/>
    <property type="match status" value="1"/>
</dbReference>
<evidence type="ECO:0000313" key="8">
    <source>
        <dbReference type="EMBL" id="WPY01111.1"/>
    </source>
</evidence>
<keyword evidence="3 5" id="KW-0689">Ribosomal protein</keyword>
<dbReference type="Proteomes" id="UP001326613">
    <property type="component" value="Chromosome"/>
</dbReference>
<sequence length="200" mass="21911">MSEILTLPAETREQLGTGAARALRRNGMVPAIIYGVGKKNLAIAILEKEITKLYRKPNFISTVIQLEVGGKKHKILPKAIELHPVTDMVRHVDFIYLDSKVQKLEVPIVFEGKERSVGVKRGGFFNIVKRTITLECEVNHIPACVTIDVSEMRVGASLKAKNIELPKGCKLFCKPDLIIASIIGNRGAKADDENAAAAKA</sequence>
<reference evidence="8 9" key="1">
    <citation type="submission" date="2022-10" db="EMBL/GenBank/DDBJ databases">
        <title>Host association and intracellularity evolved multiple times independently in the Rickettsiales.</title>
        <authorList>
            <person name="Castelli M."/>
            <person name="Nardi T."/>
            <person name="Gammuto L."/>
            <person name="Bellinzona G."/>
            <person name="Sabaneyeva E."/>
            <person name="Potekhin A."/>
            <person name="Serra V."/>
            <person name="Petroni G."/>
            <person name="Sassera D."/>
        </authorList>
    </citation>
    <scope>NUCLEOTIDE SEQUENCE [LARGE SCALE GENOMIC DNA]</scope>
    <source>
        <strain evidence="8 9">Kr 154-4</strain>
    </source>
</reference>
<dbReference type="PANTHER" id="PTHR33284:SF1">
    <property type="entry name" value="RIBOSOMAL PROTEIN L25_GLN-TRNA SYNTHETASE, ANTI-CODON-BINDING DOMAIN-CONTAINING PROTEIN"/>
    <property type="match status" value="1"/>
</dbReference>
<evidence type="ECO:0000259" key="6">
    <source>
        <dbReference type="Pfam" id="PF01386"/>
    </source>
</evidence>
<feature type="domain" description="Large ribosomal subunit protein bL25 beta" evidence="7">
    <location>
        <begin position="103"/>
        <end position="184"/>
    </location>
</feature>
<name>A0ABZ0UU49_9RICK</name>
<gene>
    <name evidence="5" type="primary">rplY</name>
    <name evidence="5" type="synonym">ctc</name>
    <name evidence="8" type="ORF">Trichorick_01009</name>
</gene>
<keyword evidence="1 5" id="KW-0699">rRNA-binding</keyword>